<dbReference type="PROSITE" id="PS50055">
    <property type="entry name" value="TYR_PHOSPHATASE_PTP"/>
    <property type="match status" value="2"/>
</dbReference>
<dbReference type="InterPro" id="IPR000242">
    <property type="entry name" value="PTP_cat"/>
</dbReference>
<dbReference type="SUPFAM" id="SSF52799">
    <property type="entry name" value="(Phosphotyrosine protein) phosphatases II"/>
    <property type="match status" value="2"/>
</dbReference>
<dbReference type="InterPro" id="IPR029021">
    <property type="entry name" value="Prot-tyrosine_phosphatase-like"/>
</dbReference>
<dbReference type="Pfam" id="PF00102">
    <property type="entry name" value="Y_phosphatase"/>
    <property type="match status" value="2"/>
</dbReference>
<dbReference type="Proteomes" id="UP001652625">
    <property type="component" value="Chromosome 12"/>
</dbReference>
<reference evidence="4" key="1">
    <citation type="submission" date="2025-08" db="UniProtKB">
        <authorList>
            <consortium name="RefSeq"/>
        </authorList>
    </citation>
    <scope>IDENTIFICATION</scope>
</reference>
<proteinExistence type="predicted"/>
<dbReference type="Gene3D" id="3.90.190.10">
    <property type="entry name" value="Protein tyrosine phosphatase superfamily"/>
    <property type="match status" value="2"/>
</dbReference>
<evidence type="ECO:0000313" key="3">
    <source>
        <dbReference type="Proteomes" id="UP001652625"/>
    </source>
</evidence>
<evidence type="ECO:0000259" key="1">
    <source>
        <dbReference type="PROSITE" id="PS50055"/>
    </source>
</evidence>
<gene>
    <name evidence="4" type="primary">LOC136088366</name>
</gene>
<evidence type="ECO:0000313" key="4">
    <source>
        <dbReference type="RefSeq" id="XP_065668138.1"/>
    </source>
</evidence>
<dbReference type="GeneID" id="136088366"/>
<dbReference type="SMART" id="SM00404">
    <property type="entry name" value="PTPc_motif"/>
    <property type="match status" value="1"/>
</dbReference>
<dbReference type="InterPro" id="IPR003595">
    <property type="entry name" value="Tyr_Pase_cat"/>
</dbReference>
<dbReference type="PRINTS" id="PR00700">
    <property type="entry name" value="PRTYPHPHTASE"/>
</dbReference>
<feature type="domain" description="Tyrosine specific protein phosphatases" evidence="2">
    <location>
        <begin position="238"/>
        <end position="311"/>
    </location>
</feature>
<name>A0ABM4D1L2_HYDVU</name>
<dbReference type="InterPro" id="IPR000387">
    <property type="entry name" value="Tyr_Pase_dom"/>
</dbReference>
<accession>A0ABM4D1L2</accession>
<feature type="domain" description="Tyrosine-protein phosphatase" evidence="1">
    <location>
        <begin position="1"/>
        <end position="44"/>
    </location>
</feature>
<protein>
    <submittedName>
        <fullName evidence="4">Receptor-type tyrosine-protein phosphatase S-like</fullName>
    </submittedName>
</protein>
<dbReference type="InterPro" id="IPR050348">
    <property type="entry name" value="Protein-Tyr_Phosphatase"/>
</dbReference>
<dbReference type="PANTHER" id="PTHR19134">
    <property type="entry name" value="RECEPTOR-TYPE TYROSINE-PROTEIN PHOSPHATASE"/>
    <property type="match status" value="1"/>
</dbReference>
<dbReference type="PANTHER" id="PTHR19134:SF449">
    <property type="entry name" value="TYROSINE-PROTEIN PHOSPHATASE 1"/>
    <property type="match status" value="1"/>
</dbReference>
<organism evidence="3 4">
    <name type="scientific">Hydra vulgaris</name>
    <name type="common">Hydra</name>
    <name type="synonym">Hydra attenuata</name>
    <dbReference type="NCBI Taxonomy" id="6087"/>
    <lineage>
        <taxon>Eukaryota</taxon>
        <taxon>Metazoa</taxon>
        <taxon>Cnidaria</taxon>
        <taxon>Hydrozoa</taxon>
        <taxon>Hydroidolina</taxon>
        <taxon>Anthoathecata</taxon>
        <taxon>Aplanulata</taxon>
        <taxon>Hydridae</taxon>
        <taxon>Hydra</taxon>
    </lineage>
</organism>
<keyword evidence="3" id="KW-1185">Reference proteome</keyword>
<dbReference type="PROSITE" id="PS50056">
    <property type="entry name" value="TYR_PHOSPHATASE_2"/>
    <property type="match status" value="1"/>
</dbReference>
<feature type="domain" description="Tyrosine-protein phosphatase" evidence="1">
    <location>
        <begin position="57"/>
        <end position="320"/>
    </location>
</feature>
<sequence>MLERLKYDSMIDIYGYMNMMRSQRNFMVQTDEQYMFVYDVLVEAIECGVTELTSRTFSAEFKQLTALLVNGRETLVKTQFKSFTAMAEDGEHDSSSMTAAFANKHKKLQPSRSHEGSDYMNGSYIDGYYRPNQCIATQGPTEKSDFWRMIMNCTILVMLTNLDDKDGNEQCYQYWPTSKTINHHLYVIDTINESRFANFIFREFKVSDIKNDVNRNIRQYHYLNWPVGRVPDSCEGLIEFIGHVQKAWEKVSPSSPVVFHSSLGARRTGVFITLSIALESLRNEDKVVVYQIVKSLRYQRPYMVQTLKQYEFCYKVAFDFLKNLDLVA</sequence>
<evidence type="ECO:0000259" key="2">
    <source>
        <dbReference type="PROSITE" id="PS50056"/>
    </source>
</evidence>
<dbReference type="RefSeq" id="XP_065668138.1">
    <property type="nucleotide sequence ID" value="XM_065812066.1"/>
</dbReference>
<dbReference type="SMART" id="SM00194">
    <property type="entry name" value="PTPc"/>
    <property type="match status" value="1"/>
</dbReference>